<keyword evidence="2" id="KW-1185">Reference proteome</keyword>
<accession>A0ABY8UQL8</accession>
<name>A0ABY8UQL8_TETOB</name>
<dbReference type="Proteomes" id="UP001244341">
    <property type="component" value="Chromosome 16b"/>
</dbReference>
<reference evidence="1 2" key="1">
    <citation type="submission" date="2023-05" db="EMBL/GenBank/DDBJ databases">
        <title>A 100% complete, gapless, phased diploid assembly of the Scenedesmus obliquus UTEX 3031 genome.</title>
        <authorList>
            <person name="Biondi T.C."/>
            <person name="Hanschen E.R."/>
            <person name="Kwon T."/>
            <person name="Eng W."/>
            <person name="Kruse C.P.S."/>
            <person name="Koehler S.I."/>
            <person name="Kunde Y."/>
            <person name="Gleasner C.D."/>
            <person name="You Mak K.T."/>
            <person name="Polle J."/>
            <person name="Hovde B.T."/>
            <person name="Starkenburg S.R."/>
        </authorList>
    </citation>
    <scope>NUCLEOTIDE SEQUENCE [LARGE SCALE GENOMIC DNA]</scope>
    <source>
        <strain evidence="1 2">DOE0152z</strain>
    </source>
</reference>
<protein>
    <submittedName>
        <fullName evidence="1">Uncharacterized protein</fullName>
    </submittedName>
</protein>
<sequence>MQKRSLCRRQRRRGAFVVRAQPRVRAAQEFSRATARAAESDGPQLVAQMLGELGNMIWHMMGVMSSADLTKLLYSWARLDWHPEQQLLADVATSFLEAASAETTAVNTSSPDASAHWLAAGLWGLARLGEPFNGRVMALLQLQWRALPLYWNKQQVADLIWALVATADESTAAVALEQQQGQQQDPVDAEQLTPLALVLVLAERLWQLFVWM</sequence>
<dbReference type="EMBL" id="CP126223">
    <property type="protein sequence ID" value="WIA23535.1"/>
    <property type="molecule type" value="Genomic_DNA"/>
</dbReference>
<organism evidence="1 2">
    <name type="scientific">Tetradesmus obliquus</name>
    <name type="common">Green alga</name>
    <name type="synonym">Acutodesmus obliquus</name>
    <dbReference type="NCBI Taxonomy" id="3088"/>
    <lineage>
        <taxon>Eukaryota</taxon>
        <taxon>Viridiplantae</taxon>
        <taxon>Chlorophyta</taxon>
        <taxon>core chlorophytes</taxon>
        <taxon>Chlorophyceae</taxon>
        <taxon>CS clade</taxon>
        <taxon>Sphaeropleales</taxon>
        <taxon>Scenedesmaceae</taxon>
        <taxon>Tetradesmus</taxon>
    </lineage>
</organism>
<gene>
    <name evidence="1" type="ORF">OEZ85_000270</name>
</gene>
<proteinExistence type="predicted"/>
<evidence type="ECO:0000313" key="2">
    <source>
        <dbReference type="Proteomes" id="UP001244341"/>
    </source>
</evidence>
<evidence type="ECO:0000313" key="1">
    <source>
        <dbReference type="EMBL" id="WIA23535.1"/>
    </source>
</evidence>